<keyword evidence="3" id="KW-1185">Reference proteome</keyword>
<dbReference type="Proteomes" id="UP000823388">
    <property type="component" value="Chromosome 2N"/>
</dbReference>
<feature type="compositionally biased region" description="Low complexity" evidence="1">
    <location>
        <begin position="52"/>
        <end position="74"/>
    </location>
</feature>
<reference evidence="2" key="1">
    <citation type="submission" date="2020-05" db="EMBL/GenBank/DDBJ databases">
        <title>WGS assembly of Panicum virgatum.</title>
        <authorList>
            <person name="Lovell J.T."/>
            <person name="Jenkins J."/>
            <person name="Shu S."/>
            <person name="Juenger T.E."/>
            <person name="Schmutz J."/>
        </authorList>
    </citation>
    <scope>NUCLEOTIDE SEQUENCE</scope>
    <source>
        <strain evidence="2">AP13</strain>
    </source>
</reference>
<feature type="compositionally biased region" description="Low complexity" evidence="1">
    <location>
        <begin position="90"/>
        <end position="105"/>
    </location>
</feature>
<evidence type="ECO:0000313" key="3">
    <source>
        <dbReference type="Proteomes" id="UP000823388"/>
    </source>
</evidence>
<name>A0A8T0V6C3_PANVG</name>
<organism evidence="2 3">
    <name type="scientific">Panicum virgatum</name>
    <name type="common">Blackwell switchgrass</name>
    <dbReference type="NCBI Taxonomy" id="38727"/>
    <lineage>
        <taxon>Eukaryota</taxon>
        <taxon>Viridiplantae</taxon>
        <taxon>Streptophyta</taxon>
        <taxon>Embryophyta</taxon>
        <taxon>Tracheophyta</taxon>
        <taxon>Spermatophyta</taxon>
        <taxon>Magnoliopsida</taxon>
        <taxon>Liliopsida</taxon>
        <taxon>Poales</taxon>
        <taxon>Poaceae</taxon>
        <taxon>PACMAD clade</taxon>
        <taxon>Panicoideae</taxon>
        <taxon>Panicodae</taxon>
        <taxon>Paniceae</taxon>
        <taxon>Panicinae</taxon>
        <taxon>Panicum</taxon>
        <taxon>Panicum sect. Hiantes</taxon>
    </lineage>
</organism>
<gene>
    <name evidence="2" type="ORF">PVAP13_2NG051601</name>
</gene>
<sequence length="170" mass="17968">AQRQPPATSPAAARACTHATRLIIGPAGELPRANQMSPLYVLTLRVPGGFPARRPSSSAPAGTSTSSTKAAAAHRSYEPPRHWRPVRVASGQSSSSTSDSESLHASSLLSRVGMAAGAPLGRSPAAARGETKWPGRAVATNWRPTTARLITRRWRFHFIRVPAPDGRAHG</sequence>
<comment type="caution">
    <text evidence="2">The sequence shown here is derived from an EMBL/GenBank/DDBJ whole genome shotgun (WGS) entry which is preliminary data.</text>
</comment>
<protein>
    <submittedName>
        <fullName evidence="2">Uncharacterized protein</fullName>
    </submittedName>
</protein>
<proteinExistence type="predicted"/>
<evidence type="ECO:0000256" key="1">
    <source>
        <dbReference type="SAM" id="MobiDB-lite"/>
    </source>
</evidence>
<dbReference type="EMBL" id="CM029040">
    <property type="protein sequence ID" value="KAG2631942.1"/>
    <property type="molecule type" value="Genomic_DNA"/>
</dbReference>
<accession>A0A8T0V6C3</accession>
<evidence type="ECO:0000313" key="2">
    <source>
        <dbReference type="EMBL" id="KAG2631942.1"/>
    </source>
</evidence>
<dbReference type="AlphaFoldDB" id="A0A8T0V6C3"/>
<feature type="region of interest" description="Disordered" evidence="1">
    <location>
        <begin position="52"/>
        <end position="105"/>
    </location>
</feature>
<feature type="non-terminal residue" evidence="2">
    <location>
        <position position="1"/>
    </location>
</feature>